<proteinExistence type="predicted"/>
<evidence type="ECO:0000313" key="2">
    <source>
        <dbReference type="Proteomes" id="UP001239215"/>
    </source>
</evidence>
<gene>
    <name evidence="1" type="ORF">QE405_001302</name>
</gene>
<dbReference type="Proteomes" id="UP001239215">
    <property type="component" value="Unassembled WGS sequence"/>
</dbReference>
<name>A0AAJ1WZW1_9ACTN</name>
<protein>
    <recommendedName>
        <fullName evidence="3">Type IV toxin-antitoxin system AbiEi family antitoxin domain-containing protein</fullName>
    </recommendedName>
</protein>
<sequence length="359" mass="39484">MGVELGRTARRGRRVGSRVIHKRVVGGCTSRPQHAHSLVMTLAKFQGLPVLDDSFPLPLDRPFHRHDAVAEGFPLRWLSALVASGHLRRPLRGVYVAAQVPDDTAARIASLRLVVPDDAVICDRHAGWLHGADMVLAPGEHLGAHPIRVFRFPGSYRLSGPQIDSGQRAMLARDVTEVDGLLVTTKLRTALDLGRQRSAVVALSGVDAMLRADVDRDELLAEVGRFAGERWVRTLRYVAPLSSRLSASPPESAVKLAWYETTGTLPDLQIEVTGPRGRPAFLDLGSKALRFAVEYDGAEWHSSGSDRAHDDERRDHITRVHRYDIDVVTASNVYGPTRDIEAIIRSGLERGRRRLGTAA</sequence>
<dbReference type="EMBL" id="JAUTAN010000001">
    <property type="protein sequence ID" value="MDQ1104018.1"/>
    <property type="molecule type" value="Genomic_DNA"/>
</dbReference>
<organism evidence="1 2">
    <name type="scientific">Nocardioides zeae</name>
    <dbReference type="NCBI Taxonomy" id="1457234"/>
    <lineage>
        <taxon>Bacteria</taxon>
        <taxon>Bacillati</taxon>
        <taxon>Actinomycetota</taxon>
        <taxon>Actinomycetes</taxon>
        <taxon>Propionibacteriales</taxon>
        <taxon>Nocardioidaceae</taxon>
        <taxon>Nocardioides</taxon>
    </lineage>
</organism>
<evidence type="ECO:0008006" key="3">
    <source>
        <dbReference type="Google" id="ProtNLM"/>
    </source>
</evidence>
<dbReference type="AlphaFoldDB" id="A0AAJ1WZW1"/>
<dbReference type="RefSeq" id="WP_307199403.1">
    <property type="nucleotide sequence ID" value="NZ_JAUTAN010000001.1"/>
</dbReference>
<reference evidence="1" key="1">
    <citation type="submission" date="2023-07" db="EMBL/GenBank/DDBJ databases">
        <title>Functional and genomic diversity of the sorghum phyllosphere microbiome.</title>
        <authorList>
            <person name="Shade A."/>
        </authorList>
    </citation>
    <scope>NUCLEOTIDE SEQUENCE</scope>
    <source>
        <strain evidence="1">SORGH_AS_1067</strain>
    </source>
</reference>
<comment type="caution">
    <text evidence="1">The sequence shown here is derived from an EMBL/GenBank/DDBJ whole genome shotgun (WGS) entry which is preliminary data.</text>
</comment>
<accession>A0AAJ1WZW1</accession>
<evidence type="ECO:0000313" key="1">
    <source>
        <dbReference type="EMBL" id="MDQ1104018.1"/>
    </source>
</evidence>